<gene>
    <name evidence="5" type="primary">pof11_0</name>
    <name evidence="5" type="ORF">A0J61_00494</name>
</gene>
<dbReference type="InterPro" id="IPR050995">
    <property type="entry name" value="WD-F-box_domain-protein"/>
</dbReference>
<dbReference type="InterPro" id="IPR036322">
    <property type="entry name" value="WD40_repeat_dom_sf"/>
</dbReference>
<dbReference type="PROSITE" id="PS50082">
    <property type="entry name" value="WD_REPEATS_2"/>
    <property type="match status" value="6"/>
</dbReference>
<dbReference type="EMBL" id="LUGH01000011">
    <property type="protein sequence ID" value="OBZ91442.1"/>
    <property type="molecule type" value="Genomic_DNA"/>
</dbReference>
<dbReference type="InterPro" id="IPR020472">
    <property type="entry name" value="WD40_PAC1"/>
</dbReference>
<dbReference type="PANTHER" id="PTHR14604:SF4">
    <property type="entry name" value="F-BOX DOMAIN-CONTAINING PROTEIN"/>
    <property type="match status" value="1"/>
</dbReference>
<dbReference type="Gene3D" id="1.20.1280.50">
    <property type="match status" value="1"/>
</dbReference>
<feature type="repeat" description="WD" evidence="3">
    <location>
        <begin position="205"/>
        <end position="244"/>
    </location>
</feature>
<dbReference type="InterPro" id="IPR001680">
    <property type="entry name" value="WD40_rpt"/>
</dbReference>
<proteinExistence type="predicted"/>
<feature type="domain" description="F-box" evidence="4">
    <location>
        <begin position="49"/>
        <end position="95"/>
    </location>
</feature>
<evidence type="ECO:0000256" key="1">
    <source>
        <dbReference type="ARBA" id="ARBA00022574"/>
    </source>
</evidence>
<dbReference type="Proteomes" id="UP000093000">
    <property type="component" value="Unassembled WGS sequence"/>
</dbReference>
<sequence length="450" mass="51505">MNNDAFEMPEFMAYWTSKEKAEFAFQLLRTLPTHETIRVIDRLSPYLRYDIISQLPYEIALHIFSLLDGQSLAQASQVSRYWKRLGSEQLLWKNLFEIHGWKVDHDEIHTFLHTHTPVPIQRKPIKQPQQQKSMDWKTLYKNRLELQKRWLSGSCKVENFPPESAHLHSEGIYSLQFDKHTLVTGSRDRSIKLWDLATGHCRLQLNGHQGSVLCLQYDGQQVISGSSDATVIIFDLQTGQPKRILRGHQDSVLGVRIVRENLILSCSKDRTLRLWHRETGELVRIFQGHRAAVNAVQWKDDRIVSASGDRTVKIWNLDTGECLNTLTGHTRGVACVECDGKHIVTGSSDQTIKVWDAITGECIYTLFGHTELVRTIQFDSTASLIISGCYNGQLKIWSLTEGRLIRDLGQATDGRILNLKFDCARIMCCSNSTQVVIYNFAHGIDTRFLL</sequence>
<dbReference type="OrthoDB" id="19711at2759"/>
<evidence type="ECO:0000259" key="4">
    <source>
        <dbReference type="PROSITE" id="PS50181"/>
    </source>
</evidence>
<dbReference type="InterPro" id="IPR036047">
    <property type="entry name" value="F-box-like_dom_sf"/>
</dbReference>
<dbReference type="InterPro" id="IPR015943">
    <property type="entry name" value="WD40/YVTN_repeat-like_dom_sf"/>
</dbReference>
<evidence type="ECO:0000256" key="2">
    <source>
        <dbReference type="ARBA" id="ARBA00022737"/>
    </source>
</evidence>
<organism evidence="5 6">
    <name type="scientific">Choanephora cucurbitarum</name>
    <dbReference type="NCBI Taxonomy" id="101091"/>
    <lineage>
        <taxon>Eukaryota</taxon>
        <taxon>Fungi</taxon>
        <taxon>Fungi incertae sedis</taxon>
        <taxon>Mucoromycota</taxon>
        <taxon>Mucoromycotina</taxon>
        <taxon>Mucoromycetes</taxon>
        <taxon>Mucorales</taxon>
        <taxon>Mucorineae</taxon>
        <taxon>Choanephoraceae</taxon>
        <taxon>Choanephoroideae</taxon>
        <taxon>Choanephora</taxon>
    </lineage>
</organism>
<dbReference type="PROSITE" id="PS50181">
    <property type="entry name" value="FBOX"/>
    <property type="match status" value="1"/>
</dbReference>
<evidence type="ECO:0000313" key="6">
    <source>
        <dbReference type="Proteomes" id="UP000093000"/>
    </source>
</evidence>
<dbReference type="SMART" id="SM00320">
    <property type="entry name" value="WD40"/>
    <property type="match status" value="7"/>
</dbReference>
<dbReference type="Gene3D" id="2.130.10.10">
    <property type="entry name" value="YVTN repeat-like/Quinoprotein amine dehydrogenase"/>
    <property type="match status" value="2"/>
</dbReference>
<dbReference type="PRINTS" id="PR00320">
    <property type="entry name" value="GPROTEINBRPT"/>
</dbReference>
<comment type="caution">
    <text evidence="5">The sequence shown here is derived from an EMBL/GenBank/DDBJ whole genome shotgun (WGS) entry which is preliminary data.</text>
</comment>
<feature type="repeat" description="WD" evidence="3">
    <location>
        <begin position="286"/>
        <end position="325"/>
    </location>
</feature>
<dbReference type="Pfam" id="PF12937">
    <property type="entry name" value="F-box-like"/>
    <property type="match status" value="1"/>
</dbReference>
<dbReference type="PROSITE" id="PS00678">
    <property type="entry name" value="WD_REPEATS_1"/>
    <property type="match status" value="2"/>
</dbReference>
<keyword evidence="6" id="KW-1185">Reference proteome</keyword>
<dbReference type="CDD" id="cd00200">
    <property type="entry name" value="WD40"/>
    <property type="match status" value="1"/>
</dbReference>
<protein>
    <submittedName>
        <fullName evidence="5">F-box/WD repeat-containing protein pof11</fullName>
    </submittedName>
</protein>
<dbReference type="InParanoid" id="A0A1C7NQR6"/>
<dbReference type="InterPro" id="IPR001810">
    <property type="entry name" value="F-box_dom"/>
</dbReference>
<reference evidence="5 6" key="1">
    <citation type="submission" date="2016-03" db="EMBL/GenBank/DDBJ databases">
        <title>Choanephora cucurbitarum.</title>
        <authorList>
            <person name="Min B."/>
            <person name="Park H."/>
            <person name="Park J.-H."/>
            <person name="Shin H.-D."/>
            <person name="Choi I.-G."/>
        </authorList>
    </citation>
    <scope>NUCLEOTIDE SEQUENCE [LARGE SCALE GENOMIC DNA]</scope>
    <source>
        <strain evidence="5 6">KUS-F28377</strain>
    </source>
</reference>
<feature type="repeat" description="WD" evidence="3">
    <location>
        <begin position="366"/>
        <end position="407"/>
    </location>
</feature>
<name>A0A1C7NQR6_9FUNG</name>
<dbReference type="PANTHER" id="PTHR14604">
    <property type="entry name" value="WD40 REPEAT PF20"/>
    <property type="match status" value="1"/>
</dbReference>
<dbReference type="SMART" id="SM00256">
    <property type="entry name" value="FBOX"/>
    <property type="match status" value="1"/>
</dbReference>
<dbReference type="SUPFAM" id="SSF50978">
    <property type="entry name" value="WD40 repeat-like"/>
    <property type="match status" value="1"/>
</dbReference>
<accession>A0A1C7NQR6</accession>
<evidence type="ECO:0000313" key="5">
    <source>
        <dbReference type="EMBL" id="OBZ91442.1"/>
    </source>
</evidence>
<dbReference type="InterPro" id="IPR019775">
    <property type="entry name" value="WD40_repeat_CS"/>
</dbReference>
<evidence type="ECO:0000256" key="3">
    <source>
        <dbReference type="PROSITE-ProRule" id="PRU00221"/>
    </source>
</evidence>
<keyword evidence="1 3" id="KW-0853">WD repeat</keyword>
<feature type="repeat" description="WD" evidence="3">
    <location>
        <begin position="326"/>
        <end position="365"/>
    </location>
</feature>
<dbReference type="Pfam" id="PF00400">
    <property type="entry name" value="WD40"/>
    <property type="match status" value="6"/>
</dbReference>
<keyword evidence="2" id="KW-0677">Repeat</keyword>
<dbReference type="PROSITE" id="PS50294">
    <property type="entry name" value="WD_REPEATS_REGION"/>
    <property type="match status" value="5"/>
</dbReference>
<dbReference type="SUPFAM" id="SSF81383">
    <property type="entry name" value="F-box domain"/>
    <property type="match status" value="1"/>
</dbReference>
<dbReference type="STRING" id="101091.A0A1C7NQR6"/>
<feature type="repeat" description="WD" evidence="3">
    <location>
        <begin position="245"/>
        <end position="285"/>
    </location>
</feature>
<dbReference type="AlphaFoldDB" id="A0A1C7NQR6"/>
<feature type="repeat" description="WD" evidence="3">
    <location>
        <begin position="165"/>
        <end position="204"/>
    </location>
</feature>